<evidence type="ECO:0000259" key="1">
    <source>
        <dbReference type="PROSITE" id="PS51708"/>
    </source>
</evidence>
<evidence type="ECO:0000313" key="2">
    <source>
        <dbReference type="EMBL" id="PQA89187.1"/>
    </source>
</evidence>
<keyword evidence="3" id="KW-1185">Reference proteome</keyword>
<dbReference type="PANTHER" id="PTHR39339:SF1">
    <property type="entry name" value="CHAD DOMAIN-CONTAINING PROTEIN"/>
    <property type="match status" value="1"/>
</dbReference>
<dbReference type="EMBL" id="PJCH01000003">
    <property type="protein sequence ID" value="PQA89187.1"/>
    <property type="molecule type" value="Genomic_DNA"/>
</dbReference>
<evidence type="ECO:0000313" key="3">
    <source>
        <dbReference type="Proteomes" id="UP000239504"/>
    </source>
</evidence>
<organism evidence="2 3">
    <name type="scientific">Hyphococcus luteus</name>
    <dbReference type="NCBI Taxonomy" id="2058213"/>
    <lineage>
        <taxon>Bacteria</taxon>
        <taxon>Pseudomonadati</taxon>
        <taxon>Pseudomonadota</taxon>
        <taxon>Alphaproteobacteria</taxon>
        <taxon>Parvularculales</taxon>
        <taxon>Parvularculaceae</taxon>
        <taxon>Hyphococcus</taxon>
    </lineage>
</organism>
<dbReference type="SMART" id="SM00880">
    <property type="entry name" value="CHAD"/>
    <property type="match status" value="1"/>
</dbReference>
<comment type="caution">
    <text evidence="2">The sequence shown here is derived from an EMBL/GenBank/DDBJ whole genome shotgun (WGS) entry which is preliminary data.</text>
</comment>
<dbReference type="Pfam" id="PF05235">
    <property type="entry name" value="CHAD"/>
    <property type="match status" value="1"/>
</dbReference>
<dbReference type="OrthoDB" id="9810907at2"/>
<sequence length="293" mass="33025">MAYSFKHSDKPFEKGLRRIACSQIDKALEELGTRERAEAIHQVRKRCKKLRGLIRLVRPGFPAYAKENAAFRDAARLLSDARDRTAMIEAFDRIAGHFEDKLEADALAPIRRQLEDRRDDLDDDAVGENLTRFRAAMLAARKRAEGWTIECAGADAVEGGVEKTYARAVKAMAEAEDKRTGEALHDWRKRVKYHWYHARLLKRAWPPLMEAEADAADALSDILGDHHDIVVFEEKIENGALKADGAAGDLFRGLLKARREALEAKAFDMGAALCAEKPKALAKRWIAYWRAGD</sequence>
<protein>
    <recommendedName>
        <fullName evidence="1">CHAD domain-containing protein</fullName>
    </recommendedName>
</protein>
<reference evidence="2 3" key="1">
    <citation type="submission" date="2017-12" db="EMBL/GenBank/DDBJ databases">
        <authorList>
            <person name="Hurst M.R.H."/>
        </authorList>
    </citation>
    <scope>NUCLEOTIDE SEQUENCE [LARGE SCALE GENOMIC DNA]</scope>
    <source>
        <strain evidence="2 3">SY-3-19</strain>
    </source>
</reference>
<dbReference type="PROSITE" id="PS51708">
    <property type="entry name" value="CHAD"/>
    <property type="match status" value="1"/>
</dbReference>
<feature type="domain" description="CHAD" evidence="1">
    <location>
        <begin position="9"/>
        <end position="286"/>
    </location>
</feature>
<accession>A0A2S7K9L2</accession>
<dbReference type="AlphaFoldDB" id="A0A2S7K9L2"/>
<dbReference type="Proteomes" id="UP000239504">
    <property type="component" value="Unassembled WGS sequence"/>
</dbReference>
<dbReference type="RefSeq" id="WP_104828825.1">
    <property type="nucleotide sequence ID" value="NZ_PJCH01000003.1"/>
</dbReference>
<dbReference type="InterPro" id="IPR007899">
    <property type="entry name" value="CHAD_dom"/>
</dbReference>
<dbReference type="InterPro" id="IPR038186">
    <property type="entry name" value="CHAD_dom_sf"/>
</dbReference>
<proteinExistence type="predicted"/>
<name>A0A2S7K9L2_9PROT</name>
<gene>
    <name evidence="2" type="ORF">CW354_04390</name>
</gene>
<dbReference type="Gene3D" id="1.40.20.10">
    <property type="entry name" value="CHAD domain"/>
    <property type="match status" value="1"/>
</dbReference>
<dbReference type="PANTHER" id="PTHR39339">
    <property type="entry name" value="SLR1444 PROTEIN"/>
    <property type="match status" value="1"/>
</dbReference>